<keyword evidence="1" id="KW-0175">Coiled coil</keyword>
<protein>
    <submittedName>
        <fullName evidence="3">Uncharacterized protein</fullName>
    </submittedName>
</protein>
<dbReference type="EMBL" id="GEDC01011218">
    <property type="protein sequence ID" value="JAS26080.1"/>
    <property type="molecule type" value="Transcribed_RNA"/>
</dbReference>
<feature type="coiled-coil region" evidence="1">
    <location>
        <begin position="38"/>
        <end position="65"/>
    </location>
</feature>
<reference evidence="3" key="1">
    <citation type="submission" date="2015-12" db="EMBL/GenBank/DDBJ databases">
        <title>De novo transcriptome assembly of four potential Pierce s Disease insect vectors from Arizona vineyards.</title>
        <authorList>
            <person name="Tassone E.E."/>
        </authorList>
    </citation>
    <scope>NUCLEOTIDE SEQUENCE</scope>
</reference>
<dbReference type="PANTHER" id="PTHR31389">
    <property type="entry name" value="LD39211P"/>
    <property type="match status" value="1"/>
</dbReference>
<dbReference type="Pfam" id="PF07801">
    <property type="entry name" value="DUF1647"/>
    <property type="match status" value="1"/>
</dbReference>
<dbReference type="PANTHER" id="PTHR31389:SF4">
    <property type="entry name" value="LD39211P"/>
    <property type="match status" value="1"/>
</dbReference>
<proteinExistence type="predicted"/>
<evidence type="ECO:0000256" key="1">
    <source>
        <dbReference type="SAM" id="Coils"/>
    </source>
</evidence>
<accession>A0A1B6DKD9</accession>
<sequence length="360" mass="40752">MRTKSYLLGFICIVATTLLIIIFGDQRPDIQSIVTETHKQLKNNIQTFKENLKVAEEKKLTADDKYLNFLGFVPNPRLYPLSVWTNTTLPVIVSYLCDGDIDQGIGLTRNIGHFLPNHTLLLYNLGLRRYDLQMILSYCNSSRCIVMDFDLSDFPSHVNDQHLHAFRPLVIQDALNHAGAVFFIENNLRLSTSNIAPLINKAVGNGKKHGSGIITWRTQHAVTSLTHPRMFNYFRTSDESFLFLPMVESTKLLIYNTEAIHSDVMLPWIQCCLIHDCILPIGAQSGGCRFDKKPQYRYSGCHSYDAAALNIVLGLKFGLDDTHYAVENSDQYFHTVTPTLAAEELVRIQENSTDSFTVDS</sequence>
<evidence type="ECO:0000256" key="2">
    <source>
        <dbReference type="SAM" id="Phobius"/>
    </source>
</evidence>
<keyword evidence="2" id="KW-0472">Membrane</keyword>
<name>A0A1B6DKD9_9HEMI</name>
<dbReference type="AlphaFoldDB" id="A0A1B6DKD9"/>
<keyword evidence="2" id="KW-1133">Transmembrane helix</keyword>
<organism evidence="3">
    <name type="scientific">Clastoptera arizonana</name>
    <name type="common">Arizona spittle bug</name>
    <dbReference type="NCBI Taxonomy" id="38151"/>
    <lineage>
        <taxon>Eukaryota</taxon>
        <taxon>Metazoa</taxon>
        <taxon>Ecdysozoa</taxon>
        <taxon>Arthropoda</taxon>
        <taxon>Hexapoda</taxon>
        <taxon>Insecta</taxon>
        <taxon>Pterygota</taxon>
        <taxon>Neoptera</taxon>
        <taxon>Paraneoptera</taxon>
        <taxon>Hemiptera</taxon>
        <taxon>Auchenorrhyncha</taxon>
        <taxon>Cercopoidea</taxon>
        <taxon>Clastopteridae</taxon>
        <taxon>Clastoptera</taxon>
    </lineage>
</organism>
<gene>
    <name evidence="3" type="ORF">g.25874</name>
</gene>
<feature type="transmembrane region" description="Helical" evidence="2">
    <location>
        <begin position="7"/>
        <end position="24"/>
    </location>
</feature>
<dbReference type="InterPro" id="IPR012444">
    <property type="entry name" value="DUF1647"/>
</dbReference>
<evidence type="ECO:0000313" key="3">
    <source>
        <dbReference type="EMBL" id="JAS26080.1"/>
    </source>
</evidence>
<keyword evidence="2" id="KW-0812">Transmembrane</keyword>